<comment type="caution">
    <text evidence="1">The sequence shown here is derived from an EMBL/GenBank/DDBJ whole genome shotgun (WGS) entry which is preliminary data.</text>
</comment>
<accession>A0A8H4A6E8</accession>
<keyword evidence="2" id="KW-1185">Reference proteome</keyword>
<evidence type="ECO:0000313" key="1">
    <source>
        <dbReference type="EMBL" id="KAF0445391.1"/>
    </source>
</evidence>
<gene>
    <name evidence="1" type="ORF">F8M41_003214</name>
</gene>
<organism evidence="1 2">
    <name type="scientific">Gigaspora margarita</name>
    <dbReference type="NCBI Taxonomy" id="4874"/>
    <lineage>
        <taxon>Eukaryota</taxon>
        <taxon>Fungi</taxon>
        <taxon>Fungi incertae sedis</taxon>
        <taxon>Mucoromycota</taxon>
        <taxon>Glomeromycotina</taxon>
        <taxon>Glomeromycetes</taxon>
        <taxon>Diversisporales</taxon>
        <taxon>Gigasporaceae</taxon>
        <taxon>Gigaspora</taxon>
    </lineage>
</organism>
<protein>
    <submittedName>
        <fullName evidence="1">Uncharacterized protein</fullName>
    </submittedName>
</protein>
<evidence type="ECO:0000313" key="2">
    <source>
        <dbReference type="Proteomes" id="UP000439903"/>
    </source>
</evidence>
<name>A0A8H4A6E8_GIGMA</name>
<sequence>MDLLMFKEGDNQGLEKSNNRVDLSLKLDRNKDNVEPTINLEPELSSVGLAEVENRITPALSFMGLTKNNMGVFVSNLGLENESNIKPGSSLKSKSSMKLGSSLKLGSLCSLDSKTNIIESGYNSELD</sequence>
<proteinExistence type="predicted"/>
<dbReference type="Proteomes" id="UP000439903">
    <property type="component" value="Unassembled WGS sequence"/>
</dbReference>
<dbReference type="EMBL" id="WTPW01001281">
    <property type="protein sequence ID" value="KAF0445391.1"/>
    <property type="molecule type" value="Genomic_DNA"/>
</dbReference>
<reference evidence="1 2" key="1">
    <citation type="journal article" date="2019" name="Environ. Microbiol.">
        <title>At the nexus of three kingdoms: the genome of the mycorrhizal fungus Gigaspora margarita provides insights into plant, endobacterial and fungal interactions.</title>
        <authorList>
            <person name="Venice F."/>
            <person name="Ghignone S."/>
            <person name="Salvioli di Fossalunga A."/>
            <person name="Amselem J."/>
            <person name="Novero M."/>
            <person name="Xianan X."/>
            <person name="Sedzielewska Toro K."/>
            <person name="Morin E."/>
            <person name="Lipzen A."/>
            <person name="Grigoriev I.V."/>
            <person name="Henrissat B."/>
            <person name="Martin F.M."/>
            <person name="Bonfante P."/>
        </authorList>
    </citation>
    <scope>NUCLEOTIDE SEQUENCE [LARGE SCALE GENOMIC DNA]</scope>
    <source>
        <strain evidence="1 2">BEG34</strain>
    </source>
</reference>
<dbReference type="AlphaFoldDB" id="A0A8H4A6E8"/>